<dbReference type="PANTHER" id="PTHR36444:SF2">
    <property type="entry name" value="TRANSCRIPTIONAL REGULATOR PROTEIN YOBU-RELATED"/>
    <property type="match status" value="1"/>
</dbReference>
<evidence type="ECO:0000313" key="3">
    <source>
        <dbReference type="Proteomes" id="UP000664857"/>
    </source>
</evidence>
<proteinExistence type="predicted"/>
<dbReference type="PANTHER" id="PTHR36444">
    <property type="entry name" value="TRANSCRIPTIONAL REGULATOR PROTEIN YOBU-RELATED"/>
    <property type="match status" value="1"/>
</dbReference>
<dbReference type="Pfam" id="PF14526">
    <property type="entry name" value="Cass2"/>
    <property type="match status" value="1"/>
</dbReference>
<organism evidence="2 3">
    <name type="scientific">Candidatus Vagococcus giribetii</name>
    <dbReference type="NCBI Taxonomy" id="2230876"/>
    <lineage>
        <taxon>Bacteria</taxon>
        <taxon>Bacillati</taxon>
        <taxon>Bacillota</taxon>
        <taxon>Bacilli</taxon>
        <taxon>Lactobacillales</taxon>
        <taxon>Enterococcaceae</taxon>
        <taxon>Vagococcus</taxon>
    </lineage>
</organism>
<dbReference type="SMART" id="SM00871">
    <property type="entry name" value="AraC_E_bind"/>
    <property type="match status" value="1"/>
</dbReference>
<dbReference type="EMBL" id="JAFLVX010000015">
    <property type="protein sequence ID" value="MBO0476591.1"/>
    <property type="molecule type" value="Genomic_DNA"/>
</dbReference>
<reference evidence="2 3" key="1">
    <citation type="submission" date="2021-03" db="EMBL/GenBank/DDBJ databases">
        <title>Enterococcal diversity collection.</title>
        <authorList>
            <person name="Gilmore M.S."/>
            <person name="Schwartzman J."/>
            <person name="Van Tyne D."/>
            <person name="Martin M."/>
            <person name="Earl A.M."/>
            <person name="Manson A.L."/>
            <person name="Straub T."/>
            <person name="Salamzade R."/>
            <person name="Saavedra J."/>
            <person name="Lebreton F."/>
            <person name="Prichula J."/>
            <person name="Schaufler K."/>
            <person name="Gaca A."/>
            <person name="Sgardioli B."/>
            <person name="Wagenaar J."/>
            <person name="Strong T."/>
        </authorList>
    </citation>
    <scope>NUCLEOTIDE SEQUENCE [LARGE SCALE GENOMIC DNA]</scope>
    <source>
        <strain evidence="2 3">DIV0080</strain>
    </source>
</reference>
<comment type="caution">
    <text evidence="2">The sequence shown here is derived from an EMBL/GenBank/DDBJ whole genome shotgun (WGS) entry which is preliminary data.</text>
</comment>
<dbReference type="Gene3D" id="3.20.80.10">
    <property type="entry name" value="Regulatory factor, effector binding domain"/>
    <property type="match status" value="1"/>
</dbReference>
<evidence type="ECO:0000259" key="1">
    <source>
        <dbReference type="SMART" id="SM00871"/>
    </source>
</evidence>
<evidence type="ECO:0000313" key="2">
    <source>
        <dbReference type="EMBL" id="MBO0476591.1"/>
    </source>
</evidence>
<gene>
    <name evidence="2" type="ORF">DOK76_05880</name>
</gene>
<dbReference type="InterPro" id="IPR011256">
    <property type="entry name" value="Reg_factor_effector_dom_sf"/>
</dbReference>
<dbReference type="InterPro" id="IPR029441">
    <property type="entry name" value="Cass2"/>
</dbReference>
<feature type="domain" description="AraC effector-binding" evidence="1">
    <location>
        <begin position="1"/>
        <end position="131"/>
    </location>
</feature>
<dbReference type="RefSeq" id="WP_206965717.1">
    <property type="nucleotide sequence ID" value="NZ_JAFLVX010000015.1"/>
</dbReference>
<accession>A0ABS3HSG9</accession>
<protein>
    <submittedName>
        <fullName evidence="2">GyrI-like domain-containing protein</fullName>
    </submittedName>
</protein>
<sequence>MKEVILTTRTIKGNKIRTRNGNMEEIMGLWSKIPEMDLTGNIYAVYFNYESDHTEEYDFLIGTETFDSEQEVVLKKGNYLAIEIKEVTPEKVGQAWQEIWNNQVICERRLFTADFEEYLPTGEVTIYLAVK</sequence>
<keyword evidence="3" id="KW-1185">Reference proteome</keyword>
<name>A0ABS3HSG9_9ENTE</name>
<dbReference type="InterPro" id="IPR010499">
    <property type="entry name" value="AraC_E-bd"/>
</dbReference>
<dbReference type="InterPro" id="IPR053182">
    <property type="entry name" value="YobU-like_regulator"/>
</dbReference>
<dbReference type="Proteomes" id="UP000664857">
    <property type="component" value="Unassembled WGS sequence"/>
</dbReference>